<dbReference type="AlphaFoldDB" id="A0AAV2YYF5"/>
<feature type="transmembrane region" description="Helical" evidence="6">
    <location>
        <begin position="346"/>
        <end position="367"/>
    </location>
</feature>
<evidence type="ECO:0000256" key="4">
    <source>
        <dbReference type="ARBA" id="ARBA00023136"/>
    </source>
</evidence>
<dbReference type="PANTHER" id="PTHR12570">
    <property type="match status" value="1"/>
</dbReference>
<evidence type="ECO:0000256" key="2">
    <source>
        <dbReference type="ARBA" id="ARBA00022692"/>
    </source>
</evidence>
<reference evidence="7" key="1">
    <citation type="submission" date="2022-11" db="EMBL/GenBank/DDBJ databases">
        <authorList>
            <person name="Morgan W.R."/>
            <person name="Tartar A."/>
        </authorList>
    </citation>
    <scope>NUCLEOTIDE SEQUENCE</scope>
    <source>
        <strain evidence="7">ARSEF 373</strain>
    </source>
</reference>
<feature type="transmembrane region" description="Helical" evidence="6">
    <location>
        <begin position="75"/>
        <end position="95"/>
    </location>
</feature>
<evidence type="ECO:0000256" key="6">
    <source>
        <dbReference type="SAM" id="Phobius"/>
    </source>
</evidence>
<name>A0AAV2YYF5_9STRA</name>
<feature type="transmembrane region" description="Helical" evidence="6">
    <location>
        <begin position="245"/>
        <end position="271"/>
    </location>
</feature>
<gene>
    <name evidence="7" type="ORF">N0F65_001025</name>
</gene>
<feature type="transmembrane region" description="Helical" evidence="6">
    <location>
        <begin position="101"/>
        <end position="122"/>
    </location>
</feature>
<keyword evidence="5" id="KW-0175">Coiled coil</keyword>
<feature type="transmembrane region" description="Helical" evidence="6">
    <location>
        <begin position="283"/>
        <end position="302"/>
    </location>
</feature>
<evidence type="ECO:0008006" key="9">
    <source>
        <dbReference type="Google" id="ProtNLM"/>
    </source>
</evidence>
<dbReference type="GO" id="GO:0015095">
    <property type="term" value="F:magnesium ion transmembrane transporter activity"/>
    <property type="evidence" value="ECO:0007669"/>
    <property type="project" value="InterPro"/>
</dbReference>
<feature type="transmembrane region" description="Helical" evidence="6">
    <location>
        <begin position="314"/>
        <end position="334"/>
    </location>
</feature>
<evidence type="ECO:0000256" key="5">
    <source>
        <dbReference type="SAM" id="Coils"/>
    </source>
</evidence>
<dbReference type="EMBL" id="DAKRPA010000102">
    <property type="protein sequence ID" value="DAZ98606.1"/>
    <property type="molecule type" value="Genomic_DNA"/>
</dbReference>
<dbReference type="InterPro" id="IPR037185">
    <property type="entry name" value="EmrE-like"/>
</dbReference>
<evidence type="ECO:0000256" key="3">
    <source>
        <dbReference type="ARBA" id="ARBA00022989"/>
    </source>
</evidence>
<evidence type="ECO:0000313" key="8">
    <source>
        <dbReference type="Proteomes" id="UP001146120"/>
    </source>
</evidence>
<evidence type="ECO:0000256" key="1">
    <source>
        <dbReference type="ARBA" id="ARBA00004141"/>
    </source>
</evidence>
<comment type="subcellular location">
    <subcellularLocation>
        <location evidence="1">Membrane</location>
        <topology evidence="1">Multi-pass membrane protein</topology>
    </subcellularLocation>
</comment>
<keyword evidence="8" id="KW-1185">Reference proteome</keyword>
<feature type="transmembrane region" description="Helical" evidence="6">
    <location>
        <begin position="142"/>
        <end position="160"/>
    </location>
</feature>
<dbReference type="Proteomes" id="UP001146120">
    <property type="component" value="Unassembled WGS sequence"/>
</dbReference>
<proteinExistence type="predicted"/>
<keyword evidence="4 6" id="KW-0472">Membrane</keyword>
<dbReference type="GO" id="GO:0016020">
    <property type="term" value="C:membrane"/>
    <property type="evidence" value="ECO:0007669"/>
    <property type="project" value="UniProtKB-SubCell"/>
</dbReference>
<keyword evidence="2 6" id="KW-0812">Transmembrane</keyword>
<dbReference type="PANTHER" id="PTHR12570:SF9">
    <property type="entry name" value="MAGNESIUM TRANSPORTER NIPA8-RELATED"/>
    <property type="match status" value="1"/>
</dbReference>
<sequence length="426" mass="46537">MTQLEVFGATLAVVSSIISNLGVNIQKFSHAQESQRPDDNQRPYVQRPVWWMGLLLVVAGSIGDFTAFGFATQSLVAALGGGSTLVANVFIAHFLNREALYPTDLGGVFFVILGVVVIACIAEPNVEYPLPELEKRFVRTEFVVYVVVVGVFTVSMLATIKGSVANRLKNQLLSSKRRQKQLMKQFELRIQRIERRMQVLEESIKRGDDTMKTSLALLDDTGLAAKLEQVGDIVDGVTTANRVPYYYAICSGIVGAITVLLAKCSAVMIALSIKGENQFQYGMTYVFLGGMVVCILVQTHFLNMATSLGDIMTVFPIFQAFWITFSVIGGAVFYESEKSFTPAKWALYPMALVSIAIGVGLLVQHGASTIGDSSHSPKNKNKKVKGHELALLDDAEVCLITDASMSSPLLPTDTEESDGYLHLESR</sequence>
<protein>
    <recommendedName>
        <fullName evidence="9">Magnesium transporter</fullName>
    </recommendedName>
</protein>
<feature type="coiled-coil region" evidence="5">
    <location>
        <begin position="165"/>
        <end position="210"/>
    </location>
</feature>
<keyword evidence="3 6" id="KW-1133">Transmembrane helix</keyword>
<dbReference type="SUPFAM" id="SSF103481">
    <property type="entry name" value="Multidrug resistance efflux transporter EmrE"/>
    <property type="match status" value="1"/>
</dbReference>
<organism evidence="7 8">
    <name type="scientific">Lagenidium giganteum</name>
    <dbReference type="NCBI Taxonomy" id="4803"/>
    <lineage>
        <taxon>Eukaryota</taxon>
        <taxon>Sar</taxon>
        <taxon>Stramenopiles</taxon>
        <taxon>Oomycota</taxon>
        <taxon>Peronosporomycetes</taxon>
        <taxon>Pythiales</taxon>
        <taxon>Pythiaceae</taxon>
    </lineage>
</organism>
<evidence type="ECO:0000313" key="7">
    <source>
        <dbReference type="EMBL" id="DAZ98606.1"/>
    </source>
</evidence>
<reference evidence="7" key="2">
    <citation type="journal article" date="2023" name="Microbiol Resour">
        <title>Decontamination and Annotation of the Draft Genome Sequence of the Oomycete Lagenidium giganteum ARSEF 373.</title>
        <authorList>
            <person name="Morgan W.R."/>
            <person name="Tartar A."/>
        </authorList>
    </citation>
    <scope>NUCLEOTIDE SEQUENCE</scope>
    <source>
        <strain evidence="7">ARSEF 373</strain>
    </source>
</reference>
<dbReference type="InterPro" id="IPR008521">
    <property type="entry name" value="Mg_trans_NIPA"/>
</dbReference>
<comment type="caution">
    <text evidence="7">The sequence shown here is derived from an EMBL/GenBank/DDBJ whole genome shotgun (WGS) entry which is preliminary data.</text>
</comment>
<accession>A0AAV2YYF5</accession>
<dbReference type="Pfam" id="PF05653">
    <property type="entry name" value="Mg_trans_NIPA"/>
    <property type="match status" value="2"/>
</dbReference>
<feature type="transmembrane region" description="Helical" evidence="6">
    <location>
        <begin position="49"/>
        <end position="68"/>
    </location>
</feature>